<evidence type="ECO:0000256" key="4">
    <source>
        <dbReference type="ARBA" id="ARBA00022679"/>
    </source>
</evidence>
<dbReference type="Gene3D" id="3.40.50.2020">
    <property type="match status" value="1"/>
</dbReference>
<evidence type="ECO:0000256" key="6">
    <source>
        <dbReference type="ARBA" id="ARBA00022975"/>
    </source>
</evidence>
<comment type="caution">
    <text evidence="7">Lacks conserved residue(s) required for the propagation of feature annotation.</text>
</comment>
<dbReference type="PANTHER" id="PTHR19278">
    <property type="entry name" value="OROTATE PHOSPHORIBOSYLTRANSFERASE"/>
    <property type="match status" value="1"/>
</dbReference>
<name>A0ABV6ZBX1_9HYPH</name>
<comment type="pathway">
    <text evidence="1 7">Pyrimidine metabolism; UMP biosynthesis via de novo pathway; UMP from orotate: step 1/2.</text>
</comment>
<feature type="domain" description="Phosphoribosyltransferase" evidence="8">
    <location>
        <begin position="43"/>
        <end position="157"/>
    </location>
</feature>
<reference evidence="9 10" key="1">
    <citation type="submission" date="2024-09" db="EMBL/GenBank/DDBJ databases">
        <title>Description of Labrys sedimenti sp. nov., isolated from a diclofenac-degrading enrichment culture, and genome-based reclassification of Labrys portucalensis as a later heterotypic synonym of Labrys neptuniae.</title>
        <authorList>
            <person name="Tancsics A."/>
            <person name="Csepanyi A."/>
        </authorList>
    </citation>
    <scope>NUCLEOTIDE SEQUENCE [LARGE SCALE GENOMIC DNA]</scope>
    <source>
        <strain evidence="9 10">LMG 23412</strain>
    </source>
</reference>
<proteinExistence type="inferred from homology"/>
<comment type="caution">
    <text evidence="9">The sequence shown here is derived from an EMBL/GenBank/DDBJ whole genome shotgun (WGS) entry which is preliminary data.</text>
</comment>
<comment type="catalytic activity">
    <reaction evidence="7">
        <text>orotidine 5'-phosphate + diphosphate = orotate + 5-phospho-alpha-D-ribose 1-diphosphate</text>
        <dbReference type="Rhea" id="RHEA:10380"/>
        <dbReference type="ChEBI" id="CHEBI:30839"/>
        <dbReference type="ChEBI" id="CHEBI:33019"/>
        <dbReference type="ChEBI" id="CHEBI:57538"/>
        <dbReference type="ChEBI" id="CHEBI:58017"/>
        <dbReference type="EC" id="2.4.2.10"/>
    </reaction>
</comment>
<comment type="similarity">
    <text evidence="7">Belongs to the purine/pyrimidine phosphoribosyltransferase family. PyrE subfamily.</text>
</comment>
<protein>
    <recommendedName>
        <fullName evidence="2 7">Orotate phosphoribosyltransferase</fullName>
        <shortName evidence="7">OPRT</shortName>
        <shortName evidence="7">OPRTase</shortName>
        <ecNumber evidence="2 7">2.4.2.10</ecNumber>
    </recommendedName>
</protein>
<gene>
    <name evidence="7 9" type="primary">pyrE</name>
    <name evidence="9" type="ORF">ACETRX_08185</name>
</gene>
<feature type="binding site" description="in other chain" evidence="7">
    <location>
        <begin position="116"/>
        <end position="124"/>
    </location>
    <ligand>
        <name>5-phospho-alpha-D-ribose 1-diphosphate</name>
        <dbReference type="ChEBI" id="CHEBI:58017"/>
        <note>ligand shared between dimeric partners</note>
    </ligand>
</feature>
<feature type="binding site" evidence="7">
    <location>
        <position position="120"/>
    </location>
    <ligand>
        <name>orotate</name>
        <dbReference type="ChEBI" id="CHEBI:30839"/>
    </ligand>
</feature>
<keyword evidence="6 7" id="KW-0665">Pyrimidine biosynthesis</keyword>
<dbReference type="HAMAP" id="MF_01208">
    <property type="entry name" value="PyrE"/>
    <property type="match status" value="1"/>
</dbReference>
<dbReference type="EMBL" id="JBHGPK010000002">
    <property type="protein sequence ID" value="MFC2249587.1"/>
    <property type="molecule type" value="Genomic_DNA"/>
</dbReference>
<evidence type="ECO:0000313" key="10">
    <source>
        <dbReference type="Proteomes" id="UP001595190"/>
    </source>
</evidence>
<comment type="function">
    <text evidence="7">Catalyzes the transfer of a ribosyl phosphate group from 5-phosphoribose 1-diphosphate to orotate, leading to the formation of orotidine monophosphate (OMP).</text>
</comment>
<feature type="binding site" evidence="7">
    <location>
        <position position="148"/>
    </location>
    <ligand>
        <name>orotate</name>
        <dbReference type="ChEBI" id="CHEBI:30839"/>
    </ligand>
</feature>
<keyword evidence="3 7" id="KW-0328">Glycosyltransferase</keyword>
<dbReference type="PANTHER" id="PTHR19278:SF9">
    <property type="entry name" value="URIDINE 5'-MONOPHOSPHATE SYNTHASE"/>
    <property type="match status" value="1"/>
</dbReference>
<evidence type="ECO:0000256" key="2">
    <source>
        <dbReference type="ARBA" id="ARBA00011971"/>
    </source>
</evidence>
<dbReference type="InterPro" id="IPR023031">
    <property type="entry name" value="OPRT"/>
</dbReference>
<sequence length="196" mass="20723">MTQDEVLAEFRAAGALLEGHFILTSGRHSAVYLQKNLVFMDPPRTERLCRALAERIRAAYGPIDMVVSPAVGGIVPGYETARALGAKTVFVERESGQFQLRRGFAIPKGARVVMVEDIITTGLSSRECLASIADQPGEIVGAACLIDRSGGKAELGKPLVALATLDIPTFEADKLPPELASLPAVKPGSRALAGQA</sequence>
<comment type="cofactor">
    <cofactor evidence="7">
        <name>Mg(2+)</name>
        <dbReference type="ChEBI" id="CHEBI:18420"/>
    </cofactor>
</comment>
<evidence type="ECO:0000313" key="9">
    <source>
        <dbReference type="EMBL" id="MFC2249587.1"/>
    </source>
</evidence>
<dbReference type="InterPro" id="IPR029057">
    <property type="entry name" value="PRTase-like"/>
</dbReference>
<dbReference type="RefSeq" id="WP_394310106.1">
    <property type="nucleotide sequence ID" value="NZ_JBHGPK010000002.1"/>
</dbReference>
<dbReference type="EC" id="2.4.2.10" evidence="2 7"/>
<dbReference type="Proteomes" id="UP001595190">
    <property type="component" value="Unassembled WGS sequence"/>
</dbReference>
<dbReference type="SUPFAM" id="SSF53271">
    <property type="entry name" value="PRTase-like"/>
    <property type="match status" value="1"/>
</dbReference>
<dbReference type="Pfam" id="PF00156">
    <property type="entry name" value="Pribosyltran"/>
    <property type="match status" value="1"/>
</dbReference>
<organism evidence="9 10">
    <name type="scientific">Labrys neptuniae</name>
    <dbReference type="NCBI Taxonomy" id="376174"/>
    <lineage>
        <taxon>Bacteria</taxon>
        <taxon>Pseudomonadati</taxon>
        <taxon>Pseudomonadota</taxon>
        <taxon>Alphaproteobacteria</taxon>
        <taxon>Hyphomicrobiales</taxon>
        <taxon>Xanthobacteraceae</taxon>
        <taxon>Labrys</taxon>
    </lineage>
</organism>
<comment type="subunit">
    <text evidence="7">Homodimer.</text>
</comment>
<evidence type="ECO:0000256" key="3">
    <source>
        <dbReference type="ARBA" id="ARBA00022676"/>
    </source>
</evidence>
<dbReference type="GO" id="GO:0004588">
    <property type="term" value="F:orotate phosphoribosyltransferase activity"/>
    <property type="evidence" value="ECO:0007669"/>
    <property type="project" value="UniProtKB-EC"/>
</dbReference>
<accession>A0ABV6ZBX1</accession>
<dbReference type="InterPro" id="IPR006273">
    <property type="entry name" value="Orotate_PRibTrfase_bac"/>
</dbReference>
<evidence type="ECO:0000259" key="8">
    <source>
        <dbReference type="Pfam" id="PF00156"/>
    </source>
</evidence>
<evidence type="ECO:0000256" key="7">
    <source>
        <dbReference type="HAMAP-Rule" id="MF_01208"/>
    </source>
</evidence>
<dbReference type="InterPro" id="IPR000836">
    <property type="entry name" value="PRTase_dom"/>
</dbReference>
<dbReference type="CDD" id="cd06223">
    <property type="entry name" value="PRTases_typeI"/>
    <property type="match status" value="1"/>
</dbReference>
<dbReference type="NCBIfam" id="TIGR01367">
    <property type="entry name" value="pyrE_Therm"/>
    <property type="match status" value="1"/>
</dbReference>
<evidence type="ECO:0000256" key="1">
    <source>
        <dbReference type="ARBA" id="ARBA00004889"/>
    </source>
</evidence>
<keyword evidence="4 7" id="KW-0808">Transferase</keyword>
<keyword evidence="5 7" id="KW-0460">Magnesium</keyword>
<evidence type="ECO:0000256" key="5">
    <source>
        <dbReference type="ARBA" id="ARBA00022842"/>
    </source>
</evidence>